<keyword evidence="2" id="KW-1185">Reference proteome</keyword>
<dbReference type="OrthoDB" id="9945730at2"/>
<gene>
    <name evidence="1" type="ORF">SAMN04487944_11378</name>
</gene>
<evidence type="ECO:0000313" key="2">
    <source>
        <dbReference type="Proteomes" id="UP000199687"/>
    </source>
</evidence>
<accession>A0A1H9TBP0</accession>
<dbReference type="AlphaFoldDB" id="A0A1H9TBP0"/>
<dbReference type="RefSeq" id="WP_089741765.1">
    <property type="nucleotide sequence ID" value="NZ_FOGL01000013.1"/>
</dbReference>
<sequence>MQLTKVDENFYKKINTLTWKDISEMGAGMYIDSIELIALYALDHMSQFQQPKEFGDCSGDLSMIFYWDISNDPTIPYIVGENPETFRKEIIKQGRQYFSLSLDNIADNEYYWTLRFFTIDPFVSNGILGHPLITK</sequence>
<protein>
    <submittedName>
        <fullName evidence="1">Uncharacterized protein</fullName>
    </submittedName>
</protein>
<name>A0A1H9TBP0_9BACI</name>
<reference evidence="1 2" key="1">
    <citation type="submission" date="2016-10" db="EMBL/GenBank/DDBJ databases">
        <authorList>
            <person name="de Groot N.N."/>
        </authorList>
    </citation>
    <scope>NUCLEOTIDE SEQUENCE [LARGE SCALE GENOMIC DNA]</scope>
    <source>
        <strain evidence="1 2">CGMCC 1.7727</strain>
    </source>
</reference>
<organism evidence="1 2">
    <name type="scientific">Gracilibacillus ureilyticus</name>
    <dbReference type="NCBI Taxonomy" id="531814"/>
    <lineage>
        <taxon>Bacteria</taxon>
        <taxon>Bacillati</taxon>
        <taxon>Bacillota</taxon>
        <taxon>Bacilli</taxon>
        <taxon>Bacillales</taxon>
        <taxon>Bacillaceae</taxon>
        <taxon>Gracilibacillus</taxon>
    </lineage>
</organism>
<dbReference type="Proteomes" id="UP000199687">
    <property type="component" value="Unassembled WGS sequence"/>
</dbReference>
<evidence type="ECO:0000313" key="1">
    <source>
        <dbReference type="EMBL" id="SER94364.1"/>
    </source>
</evidence>
<proteinExistence type="predicted"/>
<dbReference type="EMBL" id="FOGL01000013">
    <property type="protein sequence ID" value="SER94364.1"/>
    <property type="molecule type" value="Genomic_DNA"/>
</dbReference>